<evidence type="ECO:0000313" key="2">
    <source>
        <dbReference type="Proteomes" id="UP000075903"/>
    </source>
</evidence>
<reference evidence="1" key="1">
    <citation type="submission" date="2020-05" db="UniProtKB">
        <authorList>
            <consortium name="EnsemblMetazoa"/>
        </authorList>
    </citation>
    <scope>IDENTIFICATION</scope>
    <source>
        <strain evidence="1">MAF</strain>
    </source>
</reference>
<accession>A0A182VG65</accession>
<proteinExistence type="predicted"/>
<sequence length="438" mass="47793">MSLMRSTTYRLPSASMYPMSPLRKNPSSYKLAGNSYPDPLAILIHHPALDVRSERTDRARLHRHVIARDKPYLGAAVDGARVPLGKQLLQALCHFRRYAGTTELPLPNAAQIGPGSARVGQQGRHVRRRGEQILDAILFNQIEQQVRLVGFAGEDARPAVQQRVGLLEHGRKGIDGQPQHPAADQHRHDLLAVAAGKADKVTAPVTKATQVQRDPNDAPPHLATRRLPARVGIDLYDAVGRAGEHIEHDAANAGGRIQYGRVPLAENGAGSVQPRLVSSSTRAVVVSTFTWWGELFACLAAASELAALAKQVKCLLTQIKSCVMAKFPIAHANSSGVRRSRLLAVELMCSFDALASRMMIDFMSERTTASHSCWPIGGDGLKWGRNSLPSYLLRIHASFSSRELAGVGFTRPRVFASQTEFARLLPIASITLRWPGLK</sequence>
<dbReference type="AlphaFoldDB" id="A0A182VG65"/>
<dbReference type="VEuPathDB" id="VectorBase:AMEM014438"/>
<organism evidence="1 2">
    <name type="scientific">Anopheles merus</name>
    <name type="common">Mosquito</name>
    <dbReference type="NCBI Taxonomy" id="30066"/>
    <lineage>
        <taxon>Eukaryota</taxon>
        <taxon>Metazoa</taxon>
        <taxon>Ecdysozoa</taxon>
        <taxon>Arthropoda</taxon>
        <taxon>Hexapoda</taxon>
        <taxon>Insecta</taxon>
        <taxon>Pterygota</taxon>
        <taxon>Neoptera</taxon>
        <taxon>Endopterygota</taxon>
        <taxon>Diptera</taxon>
        <taxon>Nematocera</taxon>
        <taxon>Culicoidea</taxon>
        <taxon>Culicidae</taxon>
        <taxon>Anophelinae</taxon>
        <taxon>Anopheles</taxon>
    </lineage>
</organism>
<keyword evidence="2" id="KW-1185">Reference proteome</keyword>
<protein>
    <submittedName>
        <fullName evidence="1">Uncharacterized protein</fullName>
    </submittedName>
</protein>
<dbReference type="Proteomes" id="UP000075903">
    <property type="component" value="Unassembled WGS sequence"/>
</dbReference>
<dbReference type="EnsemblMetazoa" id="AMEM014438-RA">
    <property type="protein sequence ID" value="AMEM014438-PA"/>
    <property type="gene ID" value="AMEM014438"/>
</dbReference>
<name>A0A182VG65_ANOME</name>
<evidence type="ECO:0000313" key="1">
    <source>
        <dbReference type="EnsemblMetazoa" id="AMEM014438-PA"/>
    </source>
</evidence>